<dbReference type="AlphaFoldDB" id="A0A199U9U7"/>
<gene>
    <name evidence="1" type="ORF">MANES_S079300</name>
</gene>
<dbReference type="EMBL" id="KV450806">
    <property type="protein sequence ID" value="OAY21520.1"/>
    <property type="molecule type" value="Genomic_DNA"/>
</dbReference>
<reference evidence="1" key="1">
    <citation type="submission" date="2016-02" db="EMBL/GenBank/DDBJ databases">
        <title>WGS assembly of Manihot esculenta.</title>
        <authorList>
            <person name="Bredeson J.V."/>
            <person name="Prochnik S.E."/>
            <person name="Lyons J.B."/>
            <person name="Schmutz J."/>
            <person name="Grimwood J."/>
            <person name="Vrebalov J."/>
            <person name="Bart R.S."/>
            <person name="Amuge T."/>
            <person name="Ferguson M.E."/>
            <person name="Green R."/>
            <person name="Putnam N."/>
            <person name="Stites J."/>
            <person name="Rounsley S."/>
            <person name="Rokhsar D.S."/>
        </authorList>
    </citation>
    <scope>NUCLEOTIDE SEQUENCE [LARGE SCALE GENOMIC DNA]</scope>
    <source>
        <tissue evidence="1">Leaf</tissue>
    </source>
</reference>
<sequence>MPLNTLLQMANFTSTAPRLLFITEVAPLLFISFTKRRPLTVILDPIAEEDNETSSQSSPPIACCLSPLRL</sequence>
<evidence type="ECO:0000313" key="1">
    <source>
        <dbReference type="EMBL" id="OAY21520.1"/>
    </source>
</evidence>
<accession>A0A199U9U7</accession>
<proteinExistence type="predicted"/>
<protein>
    <submittedName>
        <fullName evidence="1">Uncharacterized protein</fullName>
    </submittedName>
</protein>
<organism evidence="1">
    <name type="scientific">Manihot esculenta</name>
    <name type="common">Cassava</name>
    <name type="synonym">Jatropha manihot</name>
    <dbReference type="NCBI Taxonomy" id="3983"/>
    <lineage>
        <taxon>Eukaryota</taxon>
        <taxon>Viridiplantae</taxon>
        <taxon>Streptophyta</taxon>
        <taxon>Embryophyta</taxon>
        <taxon>Tracheophyta</taxon>
        <taxon>Spermatophyta</taxon>
        <taxon>Magnoliopsida</taxon>
        <taxon>eudicotyledons</taxon>
        <taxon>Gunneridae</taxon>
        <taxon>Pentapetalae</taxon>
        <taxon>rosids</taxon>
        <taxon>fabids</taxon>
        <taxon>Malpighiales</taxon>
        <taxon>Euphorbiaceae</taxon>
        <taxon>Crotonoideae</taxon>
        <taxon>Manihoteae</taxon>
        <taxon>Manihot</taxon>
    </lineage>
</organism>
<name>A0A199U9U7_MANES</name>